<evidence type="ECO:0000313" key="6">
    <source>
        <dbReference type="EMBL" id="SPP86869.1"/>
    </source>
</evidence>
<keyword evidence="4" id="KW-1133">Transmembrane helix</keyword>
<dbReference type="OMA" id="RDCLMSQ"/>
<dbReference type="OrthoDB" id="5418055at2759"/>
<dbReference type="STRING" id="7266.A0A3B0KK41"/>
<dbReference type="GO" id="GO:0005634">
    <property type="term" value="C:nucleus"/>
    <property type="evidence" value="ECO:0007669"/>
    <property type="project" value="TreeGrafter"/>
</dbReference>
<evidence type="ECO:0000256" key="2">
    <source>
        <dbReference type="ARBA" id="ARBA00022722"/>
    </source>
</evidence>
<evidence type="ECO:0000256" key="4">
    <source>
        <dbReference type="SAM" id="Phobius"/>
    </source>
</evidence>
<evidence type="ECO:0000256" key="1">
    <source>
        <dbReference type="ARBA" id="ARBA00010052"/>
    </source>
</evidence>
<evidence type="ECO:0000313" key="7">
    <source>
        <dbReference type="Proteomes" id="UP000268350"/>
    </source>
</evidence>
<dbReference type="Proteomes" id="UP000268350">
    <property type="component" value="Unassembled WGS sequence"/>
</dbReference>
<name>A0A3B0KK41_DROGU</name>
<dbReference type="GO" id="GO:0000014">
    <property type="term" value="F:single-stranded DNA endodeoxyribonuclease activity"/>
    <property type="evidence" value="ECO:0007669"/>
    <property type="project" value="TreeGrafter"/>
</dbReference>
<dbReference type="SMART" id="SM00477">
    <property type="entry name" value="NUC"/>
    <property type="match status" value="1"/>
</dbReference>
<dbReference type="GO" id="GO:0004521">
    <property type="term" value="F:RNA endonuclease activity"/>
    <property type="evidence" value="ECO:0007669"/>
    <property type="project" value="TreeGrafter"/>
</dbReference>
<keyword evidence="3" id="KW-0378">Hydrolase</keyword>
<dbReference type="InterPro" id="IPR044929">
    <property type="entry name" value="DNA/RNA_non-sp_Endonuclease_sf"/>
</dbReference>
<dbReference type="GO" id="GO:0003676">
    <property type="term" value="F:nucleic acid binding"/>
    <property type="evidence" value="ECO:0007669"/>
    <property type="project" value="InterPro"/>
</dbReference>
<reference evidence="7" key="1">
    <citation type="submission" date="2018-01" db="EMBL/GenBank/DDBJ databases">
        <authorList>
            <person name="Alioto T."/>
            <person name="Alioto T."/>
        </authorList>
    </citation>
    <scope>NUCLEOTIDE SEQUENCE [LARGE SCALE GENOMIC DNA]</scope>
</reference>
<feature type="domain" description="ENPP1-3/EXOG-like endonuclease/phosphodiesterase" evidence="5">
    <location>
        <begin position="271"/>
        <end position="443"/>
    </location>
</feature>
<dbReference type="GO" id="GO:0006309">
    <property type="term" value="P:apoptotic DNA fragmentation"/>
    <property type="evidence" value="ECO:0007669"/>
    <property type="project" value="TreeGrafter"/>
</dbReference>
<dbReference type="PANTHER" id="PTHR13966:SF5">
    <property type="entry name" value="ENDONUCLEASE G, MITOCHONDRIAL"/>
    <property type="match status" value="1"/>
</dbReference>
<organism evidence="6 7">
    <name type="scientific">Drosophila guanche</name>
    <name type="common">Fruit fly</name>
    <dbReference type="NCBI Taxonomy" id="7266"/>
    <lineage>
        <taxon>Eukaryota</taxon>
        <taxon>Metazoa</taxon>
        <taxon>Ecdysozoa</taxon>
        <taxon>Arthropoda</taxon>
        <taxon>Hexapoda</taxon>
        <taxon>Insecta</taxon>
        <taxon>Pterygota</taxon>
        <taxon>Neoptera</taxon>
        <taxon>Endopterygota</taxon>
        <taxon>Diptera</taxon>
        <taxon>Brachycera</taxon>
        <taxon>Muscomorpha</taxon>
        <taxon>Ephydroidea</taxon>
        <taxon>Drosophilidae</taxon>
        <taxon>Drosophila</taxon>
        <taxon>Sophophora</taxon>
    </lineage>
</organism>
<sequence length="469" mass="53360">MSDPQRSFAMCAVFGVSGLFCGAFVQHEVSLMHLFDAIKRDPYVYLHRHRFYSIFSTFSTDHEGRLWNRAPGLKDKLCQELVPRLYNALLGKPLEVEENASSVANMLDLIKYGLPSAEGLLVHRHCIMSQSKEMSSAKWIIEHFRWTDGAEESFVFAMCAVFGVSGLFCGAFVQHEVSLMHLFDAIKRDPYVYLHRHRFYSIFSTFSTDHEGRLWNRAPGLKDKLCQELVPRLYNALLGKPLEVEENASSVANMLDLIKYGLPSAEGLLVHRHCIMSQSKEMSSAKWIIEHFRWTDGAEESGNGSDLQRYKDVFLLGNDDGSAAMGKVFKRRIWHELEHYVTAKTRECGSVYTYTGPIYMPMGNGKMWWLECKKLDTTATPIPTHYFKVLIMESQLFETETETEAYIIKNGGRGAGSFRNHRHRIEDIERYTGLSFSKDLQPAVLHDESNGTIHIDFAGINDVPSLAAG</sequence>
<evidence type="ECO:0000256" key="3">
    <source>
        <dbReference type="ARBA" id="ARBA00022759"/>
    </source>
</evidence>
<dbReference type="SUPFAM" id="SSF54060">
    <property type="entry name" value="His-Me finger endonucleases"/>
    <property type="match status" value="1"/>
</dbReference>
<dbReference type="InterPro" id="IPR040255">
    <property type="entry name" value="Non-specific_endonuclease"/>
</dbReference>
<dbReference type="GO" id="GO:0046872">
    <property type="term" value="F:metal ion binding"/>
    <property type="evidence" value="ECO:0007669"/>
    <property type="project" value="InterPro"/>
</dbReference>
<feature type="transmembrane region" description="Helical" evidence="4">
    <location>
        <begin position="7"/>
        <end position="25"/>
    </location>
</feature>
<keyword evidence="7" id="KW-1185">Reference proteome</keyword>
<dbReference type="InterPro" id="IPR044925">
    <property type="entry name" value="His-Me_finger_sf"/>
</dbReference>
<evidence type="ECO:0000259" key="5">
    <source>
        <dbReference type="SMART" id="SM00477"/>
    </source>
</evidence>
<dbReference type="InterPro" id="IPR001604">
    <property type="entry name" value="Endo_G_ENPP1-like_dom"/>
</dbReference>
<dbReference type="InterPro" id="IPR020821">
    <property type="entry name" value="ENPP1-3/EXOG-like_nuc-like"/>
</dbReference>
<dbReference type="Pfam" id="PF01223">
    <property type="entry name" value="Endonuclease_NS"/>
    <property type="match status" value="1"/>
</dbReference>
<dbReference type="Gene3D" id="3.40.570.10">
    <property type="entry name" value="Extracellular Endonuclease, subunit A"/>
    <property type="match status" value="1"/>
</dbReference>
<protein>
    <submittedName>
        <fullName evidence="6">Blast:Nuclease</fullName>
    </submittedName>
</protein>
<proteinExistence type="inferred from homology"/>
<dbReference type="AlphaFoldDB" id="A0A3B0KK41"/>
<keyword evidence="3" id="KW-0255">Endonuclease</keyword>
<keyword evidence="4" id="KW-0812">Transmembrane</keyword>
<comment type="similarity">
    <text evidence="1">Belongs to the DNA/RNA non-specific endonuclease family.</text>
</comment>
<accession>A0A3B0KK41</accession>
<keyword evidence="2" id="KW-0540">Nuclease</keyword>
<keyword evidence="4" id="KW-0472">Membrane</keyword>
<dbReference type="EMBL" id="OUUW01000011">
    <property type="protein sequence ID" value="SPP86869.1"/>
    <property type="molecule type" value="Genomic_DNA"/>
</dbReference>
<dbReference type="GO" id="GO:0005743">
    <property type="term" value="C:mitochondrial inner membrane"/>
    <property type="evidence" value="ECO:0007669"/>
    <property type="project" value="TreeGrafter"/>
</dbReference>
<gene>
    <name evidence="6" type="ORF">DGUA_6G009161</name>
</gene>
<dbReference type="PANTHER" id="PTHR13966">
    <property type="entry name" value="ENDONUCLEASE RELATED"/>
    <property type="match status" value="1"/>
</dbReference>